<feature type="compositionally biased region" description="Basic and acidic residues" evidence="1">
    <location>
        <begin position="1582"/>
        <end position="1591"/>
    </location>
</feature>
<feature type="compositionally biased region" description="Basic and acidic residues" evidence="1">
    <location>
        <begin position="4862"/>
        <end position="4887"/>
    </location>
</feature>
<feature type="compositionally biased region" description="Basic and acidic residues" evidence="1">
    <location>
        <begin position="6024"/>
        <end position="6050"/>
    </location>
</feature>
<feature type="compositionally biased region" description="Basic and acidic residues" evidence="1">
    <location>
        <begin position="6212"/>
        <end position="6223"/>
    </location>
</feature>
<feature type="compositionally biased region" description="Polar residues" evidence="1">
    <location>
        <begin position="1720"/>
        <end position="1732"/>
    </location>
</feature>
<feature type="compositionally biased region" description="Polar residues" evidence="1">
    <location>
        <begin position="4641"/>
        <end position="4652"/>
    </location>
</feature>
<feature type="region of interest" description="Disordered" evidence="1">
    <location>
        <begin position="169"/>
        <end position="675"/>
    </location>
</feature>
<feature type="compositionally biased region" description="Low complexity" evidence="1">
    <location>
        <begin position="1649"/>
        <end position="1705"/>
    </location>
</feature>
<feature type="region of interest" description="Disordered" evidence="1">
    <location>
        <begin position="3110"/>
        <end position="3191"/>
    </location>
</feature>
<feature type="compositionally biased region" description="Basic and acidic residues" evidence="1">
    <location>
        <begin position="2900"/>
        <end position="2911"/>
    </location>
</feature>
<feature type="region of interest" description="Disordered" evidence="1">
    <location>
        <begin position="4448"/>
        <end position="4467"/>
    </location>
</feature>
<feature type="compositionally biased region" description="Basic and acidic residues" evidence="1">
    <location>
        <begin position="5184"/>
        <end position="5212"/>
    </location>
</feature>
<feature type="compositionally biased region" description="Basic and acidic residues" evidence="1">
    <location>
        <begin position="5669"/>
        <end position="5679"/>
    </location>
</feature>
<feature type="compositionally biased region" description="Pro residues" evidence="1">
    <location>
        <begin position="3541"/>
        <end position="3559"/>
    </location>
</feature>
<feature type="compositionally biased region" description="Basic and acidic residues" evidence="1">
    <location>
        <begin position="6294"/>
        <end position="6303"/>
    </location>
</feature>
<feature type="compositionally biased region" description="Polar residues" evidence="1">
    <location>
        <begin position="3333"/>
        <end position="3344"/>
    </location>
</feature>
<feature type="compositionally biased region" description="Acidic residues" evidence="1">
    <location>
        <begin position="374"/>
        <end position="386"/>
    </location>
</feature>
<feature type="compositionally biased region" description="Basic and acidic residues" evidence="1">
    <location>
        <begin position="3375"/>
        <end position="3400"/>
    </location>
</feature>
<feature type="region of interest" description="Disordered" evidence="1">
    <location>
        <begin position="1365"/>
        <end position="1755"/>
    </location>
</feature>
<feature type="compositionally biased region" description="Polar residues" evidence="1">
    <location>
        <begin position="3582"/>
        <end position="3594"/>
    </location>
</feature>
<feature type="compositionally biased region" description="Low complexity" evidence="1">
    <location>
        <begin position="2457"/>
        <end position="2468"/>
    </location>
</feature>
<feature type="compositionally biased region" description="Polar residues" evidence="1">
    <location>
        <begin position="169"/>
        <end position="210"/>
    </location>
</feature>
<feature type="compositionally biased region" description="Polar residues" evidence="1">
    <location>
        <begin position="5486"/>
        <end position="5499"/>
    </location>
</feature>
<feature type="compositionally biased region" description="Polar residues" evidence="1">
    <location>
        <begin position="3952"/>
        <end position="3968"/>
    </location>
</feature>
<feature type="compositionally biased region" description="Basic residues" evidence="1">
    <location>
        <begin position="1570"/>
        <end position="1580"/>
    </location>
</feature>
<feature type="compositionally biased region" description="Low complexity" evidence="1">
    <location>
        <begin position="3903"/>
        <end position="3946"/>
    </location>
</feature>
<feature type="compositionally biased region" description="Polar residues" evidence="1">
    <location>
        <begin position="5592"/>
        <end position="5604"/>
    </location>
</feature>
<feature type="compositionally biased region" description="Gly residues" evidence="1">
    <location>
        <begin position="5047"/>
        <end position="5056"/>
    </location>
</feature>
<feature type="compositionally biased region" description="Polar residues" evidence="1">
    <location>
        <begin position="1999"/>
        <end position="2012"/>
    </location>
</feature>
<feature type="region of interest" description="Disordered" evidence="1">
    <location>
        <begin position="6499"/>
        <end position="6523"/>
    </location>
</feature>
<feature type="compositionally biased region" description="Polar residues" evidence="1">
    <location>
        <begin position="5959"/>
        <end position="5971"/>
    </location>
</feature>
<feature type="compositionally biased region" description="Basic and acidic residues" evidence="1">
    <location>
        <begin position="1448"/>
        <end position="1471"/>
    </location>
</feature>
<feature type="compositionally biased region" description="Basic and acidic residues" evidence="1">
    <location>
        <begin position="5098"/>
        <end position="5110"/>
    </location>
</feature>
<feature type="region of interest" description="Disordered" evidence="1">
    <location>
        <begin position="2508"/>
        <end position="2741"/>
    </location>
</feature>
<feature type="compositionally biased region" description="Basic and acidic residues" evidence="1">
    <location>
        <begin position="3322"/>
        <end position="3332"/>
    </location>
</feature>
<feature type="compositionally biased region" description="Low complexity" evidence="1">
    <location>
        <begin position="4117"/>
        <end position="4130"/>
    </location>
</feature>
<feature type="compositionally biased region" description="Basic and acidic residues" evidence="1">
    <location>
        <begin position="6248"/>
        <end position="6263"/>
    </location>
</feature>
<feature type="region of interest" description="Disordered" evidence="1">
    <location>
        <begin position="3213"/>
        <end position="3279"/>
    </location>
</feature>
<feature type="region of interest" description="Disordered" evidence="1">
    <location>
        <begin position="3374"/>
        <end position="3467"/>
    </location>
</feature>
<feature type="compositionally biased region" description="Gly residues" evidence="1">
    <location>
        <begin position="3810"/>
        <end position="3819"/>
    </location>
</feature>
<feature type="compositionally biased region" description="Basic and acidic residues" evidence="1">
    <location>
        <begin position="2679"/>
        <end position="2718"/>
    </location>
</feature>
<feature type="compositionally biased region" description="Low complexity" evidence="1">
    <location>
        <begin position="582"/>
        <end position="627"/>
    </location>
</feature>
<feature type="compositionally biased region" description="Polar residues" evidence="1">
    <location>
        <begin position="106"/>
        <end position="125"/>
    </location>
</feature>
<feature type="compositionally biased region" description="Basic and acidic residues" evidence="1">
    <location>
        <begin position="4285"/>
        <end position="4294"/>
    </location>
</feature>
<evidence type="ECO:0000256" key="1">
    <source>
        <dbReference type="SAM" id="MobiDB-lite"/>
    </source>
</evidence>
<feature type="compositionally biased region" description="Low complexity" evidence="1">
    <location>
        <begin position="4320"/>
        <end position="4329"/>
    </location>
</feature>
<feature type="region of interest" description="Disordered" evidence="1">
    <location>
        <begin position="2851"/>
        <end position="2879"/>
    </location>
</feature>
<feature type="compositionally biased region" description="Polar residues" evidence="1">
    <location>
        <begin position="5879"/>
        <end position="5892"/>
    </location>
</feature>
<feature type="compositionally biased region" description="Basic and acidic residues" evidence="1">
    <location>
        <begin position="5349"/>
        <end position="5378"/>
    </location>
</feature>
<feature type="compositionally biased region" description="Basic and acidic residues" evidence="1">
    <location>
        <begin position="5733"/>
        <end position="5745"/>
    </location>
</feature>
<feature type="compositionally biased region" description="Low complexity" evidence="1">
    <location>
        <begin position="1812"/>
        <end position="1829"/>
    </location>
</feature>
<feature type="compositionally biased region" description="Low complexity" evidence="1">
    <location>
        <begin position="1740"/>
        <end position="1755"/>
    </location>
</feature>
<feature type="region of interest" description="Disordered" evidence="1">
    <location>
        <begin position="4677"/>
        <end position="4802"/>
    </location>
</feature>
<feature type="compositionally biased region" description="Low complexity" evidence="1">
    <location>
        <begin position="1600"/>
        <end position="1620"/>
    </location>
</feature>
<feature type="compositionally biased region" description="Basic and acidic residues" evidence="1">
    <location>
        <begin position="5759"/>
        <end position="5780"/>
    </location>
</feature>
<feature type="compositionally biased region" description="Low complexity" evidence="1">
    <location>
        <begin position="3560"/>
        <end position="3581"/>
    </location>
</feature>
<feature type="compositionally biased region" description="Basic residues" evidence="1">
    <location>
        <begin position="5259"/>
        <end position="5268"/>
    </location>
</feature>
<feature type="compositionally biased region" description="Low complexity" evidence="1">
    <location>
        <begin position="6273"/>
        <end position="6285"/>
    </location>
</feature>
<feature type="region of interest" description="Disordered" evidence="1">
    <location>
        <begin position="2372"/>
        <end position="2427"/>
    </location>
</feature>
<feature type="compositionally biased region" description="Acidic residues" evidence="1">
    <location>
        <begin position="5325"/>
        <end position="5334"/>
    </location>
</feature>
<feature type="compositionally biased region" description="Low complexity" evidence="1">
    <location>
        <begin position="3260"/>
        <end position="3271"/>
    </location>
</feature>
<feature type="compositionally biased region" description="Basic and acidic residues" evidence="1">
    <location>
        <begin position="5238"/>
        <end position="5249"/>
    </location>
</feature>
<feature type="compositionally biased region" description="Acidic residues" evidence="1">
    <location>
        <begin position="4979"/>
        <end position="4988"/>
    </location>
</feature>
<feature type="compositionally biased region" description="Low complexity" evidence="1">
    <location>
        <begin position="3628"/>
        <end position="3642"/>
    </location>
</feature>
<feature type="compositionally biased region" description="Polar residues" evidence="1">
    <location>
        <begin position="629"/>
        <end position="638"/>
    </location>
</feature>
<feature type="compositionally biased region" description="Low complexity" evidence="1">
    <location>
        <begin position="513"/>
        <end position="568"/>
    </location>
</feature>
<feature type="compositionally biased region" description="Polar residues" evidence="1">
    <location>
        <begin position="3787"/>
        <end position="3803"/>
    </location>
</feature>
<feature type="compositionally biased region" description="Basic and acidic residues" evidence="1">
    <location>
        <begin position="5078"/>
        <end position="5091"/>
    </location>
</feature>
<feature type="region of interest" description="Disordered" evidence="1">
    <location>
        <begin position="4320"/>
        <end position="4374"/>
    </location>
</feature>
<feature type="region of interest" description="Disordered" evidence="1">
    <location>
        <begin position="932"/>
        <end position="953"/>
    </location>
</feature>
<feature type="region of interest" description="Disordered" evidence="1">
    <location>
        <begin position="4079"/>
        <end position="4298"/>
    </location>
</feature>
<evidence type="ECO:0000313" key="2">
    <source>
        <dbReference type="EMBL" id="PHJ23399.1"/>
    </source>
</evidence>
<feature type="compositionally biased region" description="Low complexity" evidence="1">
    <location>
        <begin position="4890"/>
        <end position="4911"/>
    </location>
</feature>
<feature type="compositionally biased region" description="Basic and acidic residues" evidence="1">
    <location>
        <begin position="6763"/>
        <end position="6772"/>
    </location>
</feature>
<feature type="compositionally biased region" description="Low complexity" evidence="1">
    <location>
        <begin position="2591"/>
        <end position="2601"/>
    </location>
</feature>
<feature type="compositionally biased region" description="Basic and acidic residues" evidence="1">
    <location>
        <begin position="2071"/>
        <end position="2103"/>
    </location>
</feature>
<feature type="compositionally biased region" description="Basic and acidic residues" evidence="1">
    <location>
        <begin position="4350"/>
        <end position="4361"/>
    </location>
</feature>
<feature type="compositionally biased region" description="Basic and acidic residues" evidence="1">
    <location>
        <begin position="3440"/>
        <end position="3462"/>
    </location>
</feature>
<feature type="compositionally biased region" description="Basic and acidic residues" evidence="1">
    <location>
        <begin position="6185"/>
        <end position="6202"/>
    </location>
</feature>
<feature type="compositionally biased region" description="Basic and acidic residues" evidence="1">
    <location>
        <begin position="3730"/>
        <end position="3744"/>
    </location>
</feature>
<reference evidence="2 3" key="1">
    <citation type="journal article" date="2017" name="Int. J. Parasitol.">
        <title>The genome of the protozoan parasite Cystoisospora suis and a reverse vaccinology approach to identify vaccine candidates.</title>
        <authorList>
            <person name="Palmieri N."/>
            <person name="Shrestha A."/>
            <person name="Ruttkowski B."/>
            <person name="Beck T."/>
            <person name="Vogl C."/>
            <person name="Tomley F."/>
            <person name="Blake D.P."/>
            <person name="Joachim A."/>
        </authorList>
    </citation>
    <scope>NUCLEOTIDE SEQUENCE [LARGE SCALE GENOMIC DNA]</scope>
    <source>
        <strain evidence="2 3">Wien I</strain>
    </source>
</reference>
<feature type="compositionally biased region" description="Polar residues" evidence="1">
    <location>
        <begin position="6560"/>
        <end position="6578"/>
    </location>
</feature>
<feature type="compositionally biased region" description="Basic and acidic residues" evidence="1">
    <location>
        <begin position="5823"/>
        <end position="5859"/>
    </location>
</feature>
<feature type="compositionally biased region" description="Basic and acidic residues" evidence="1">
    <location>
        <begin position="1427"/>
        <end position="1437"/>
    </location>
</feature>
<feature type="compositionally biased region" description="Basic and acidic residues" evidence="1">
    <location>
        <begin position="5802"/>
        <end position="5813"/>
    </location>
</feature>
<feature type="compositionally biased region" description="Acidic residues" evidence="1">
    <location>
        <begin position="4739"/>
        <end position="4753"/>
    </location>
</feature>
<feature type="compositionally biased region" description="Low complexity" evidence="1">
    <location>
        <begin position="1515"/>
        <end position="1524"/>
    </location>
</feature>
<feature type="compositionally biased region" description="Basic residues" evidence="1">
    <location>
        <begin position="5057"/>
        <end position="5072"/>
    </location>
</feature>
<feature type="region of interest" description="Disordered" evidence="1">
    <location>
        <begin position="987"/>
        <end position="1141"/>
    </location>
</feature>
<proteinExistence type="predicted"/>
<feature type="region of interest" description="Disordered" evidence="1">
    <location>
        <begin position="4823"/>
        <end position="5902"/>
    </location>
</feature>
<feature type="compositionally biased region" description="Polar residues" evidence="1">
    <location>
        <begin position="4362"/>
        <end position="4372"/>
    </location>
</feature>
<feature type="compositionally biased region" description="Basic and acidic residues" evidence="1">
    <location>
        <begin position="2726"/>
        <end position="2738"/>
    </location>
</feature>
<organism evidence="2 3">
    <name type="scientific">Cystoisospora suis</name>
    <dbReference type="NCBI Taxonomy" id="483139"/>
    <lineage>
        <taxon>Eukaryota</taxon>
        <taxon>Sar</taxon>
        <taxon>Alveolata</taxon>
        <taxon>Apicomplexa</taxon>
        <taxon>Conoidasida</taxon>
        <taxon>Coccidia</taxon>
        <taxon>Eucoccidiorida</taxon>
        <taxon>Eimeriorina</taxon>
        <taxon>Sarcocystidae</taxon>
        <taxon>Cystoisospora</taxon>
    </lineage>
</organism>
<accession>A0A2C6L5A6</accession>
<feature type="compositionally biased region" description="Basic and acidic residues" evidence="1">
    <location>
        <begin position="5537"/>
        <end position="5559"/>
    </location>
</feature>
<feature type="compositionally biased region" description="Basic residues" evidence="1">
    <location>
        <begin position="2386"/>
        <end position="2397"/>
    </location>
</feature>
<feature type="compositionally biased region" description="Basic and acidic residues" evidence="1">
    <location>
        <begin position="3822"/>
        <end position="3840"/>
    </location>
</feature>
<feature type="region of interest" description="Disordered" evidence="1">
    <location>
        <begin position="4598"/>
        <end position="4664"/>
    </location>
</feature>
<feature type="compositionally biased region" description="Polar residues" evidence="1">
    <location>
        <begin position="4161"/>
        <end position="4171"/>
    </location>
</feature>
<dbReference type="OrthoDB" id="348438at2759"/>
<feature type="compositionally biased region" description="Basic residues" evidence="1">
    <location>
        <begin position="354"/>
        <end position="363"/>
    </location>
</feature>
<feature type="compositionally biased region" description="Low complexity" evidence="1">
    <location>
        <begin position="2223"/>
        <end position="2232"/>
    </location>
</feature>
<keyword evidence="3" id="KW-1185">Reference proteome</keyword>
<feature type="compositionally biased region" description="Low complexity" evidence="1">
    <location>
        <begin position="642"/>
        <end position="657"/>
    </location>
</feature>
<dbReference type="EMBL" id="MIGC01001147">
    <property type="protein sequence ID" value="PHJ23399.1"/>
    <property type="molecule type" value="Genomic_DNA"/>
</dbReference>
<feature type="compositionally biased region" description="Low complexity" evidence="1">
    <location>
        <begin position="491"/>
        <end position="504"/>
    </location>
</feature>
<feature type="compositionally biased region" description="Basic and acidic residues" evidence="1">
    <location>
        <begin position="70"/>
        <end position="82"/>
    </location>
</feature>
<protein>
    <submittedName>
        <fullName evidence="2">Cw-type zinc finger domain-containing related</fullName>
    </submittedName>
</protein>
<feature type="compositionally biased region" description="Polar residues" evidence="1">
    <location>
        <begin position="6613"/>
        <end position="6624"/>
    </location>
</feature>
<name>A0A2C6L5A6_9APIC</name>
<feature type="compositionally biased region" description="Basic and acidic residues" evidence="1">
    <location>
        <begin position="6794"/>
        <end position="6807"/>
    </location>
</feature>
<feature type="compositionally biased region" description="Basic and acidic residues" evidence="1">
    <location>
        <begin position="2210"/>
        <end position="2219"/>
    </location>
</feature>
<feature type="compositionally biased region" description="Low complexity" evidence="1">
    <location>
        <begin position="3984"/>
        <end position="3996"/>
    </location>
</feature>
<feature type="region of interest" description="Disordered" evidence="1">
    <location>
        <begin position="3301"/>
        <end position="3355"/>
    </location>
</feature>
<feature type="compositionally biased region" description="Basic and acidic residues" evidence="1">
    <location>
        <begin position="2659"/>
        <end position="2671"/>
    </location>
</feature>
<feature type="compositionally biased region" description="Polar residues" evidence="1">
    <location>
        <begin position="249"/>
        <end position="262"/>
    </location>
</feature>
<feature type="compositionally biased region" description="Polar residues" evidence="1">
    <location>
        <begin position="6633"/>
        <end position="6645"/>
    </location>
</feature>
<feature type="compositionally biased region" description="Polar residues" evidence="1">
    <location>
        <begin position="3151"/>
        <end position="3160"/>
    </location>
</feature>
<feature type="region of interest" description="Disordered" evidence="1">
    <location>
        <begin position="1769"/>
        <end position="1879"/>
    </location>
</feature>
<feature type="compositionally biased region" description="Polar residues" evidence="1">
    <location>
        <begin position="456"/>
        <end position="472"/>
    </location>
</feature>
<feature type="compositionally biased region" description="Basic and acidic residues" evidence="1">
    <location>
        <begin position="989"/>
        <end position="1000"/>
    </location>
</feature>
<feature type="compositionally biased region" description="Low complexity" evidence="1">
    <location>
        <begin position="296"/>
        <end position="311"/>
    </location>
</feature>
<feature type="compositionally biased region" description="Basic and acidic residues" evidence="1">
    <location>
        <begin position="5448"/>
        <end position="5485"/>
    </location>
</feature>
<feature type="compositionally biased region" description="Basic and acidic residues" evidence="1">
    <location>
        <begin position="1405"/>
        <end position="1420"/>
    </location>
</feature>
<feature type="compositionally biased region" description="Polar residues" evidence="1">
    <location>
        <begin position="3516"/>
        <end position="3525"/>
    </location>
</feature>
<feature type="region of interest" description="Disordered" evidence="1">
    <location>
        <begin position="5939"/>
        <end position="6352"/>
    </location>
</feature>
<feature type="compositionally biased region" description="Basic and acidic residues" evidence="1">
    <location>
        <begin position="4172"/>
        <end position="4181"/>
    </location>
</feature>
<feature type="compositionally biased region" description="Basic and acidic residues" evidence="1">
    <location>
        <begin position="1375"/>
        <end position="1398"/>
    </location>
</feature>
<feature type="compositionally biased region" description="Basic residues" evidence="1">
    <location>
        <begin position="5379"/>
        <end position="5391"/>
    </location>
</feature>
<feature type="compositionally biased region" description="Basic and acidic residues" evidence="1">
    <location>
        <begin position="4948"/>
        <end position="4973"/>
    </location>
</feature>
<feature type="compositionally biased region" description="Basic and acidic residues" evidence="1">
    <location>
        <begin position="2273"/>
        <end position="2282"/>
    </location>
</feature>
<feature type="compositionally biased region" description="Basic and acidic residues" evidence="1">
    <location>
        <begin position="1098"/>
        <end position="1116"/>
    </location>
</feature>
<feature type="compositionally biased region" description="Basic and acidic residues" evidence="1">
    <location>
        <begin position="5572"/>
        <end position="5590"/>
    </location>
</feature>
<feature type="compositionally biased region" description="Polar residues" evidence="1">
    <location>
        <begin position="5155"/>
        <end position="5167"/>
    </location>
</feature>
<feature type="compositionally biased region" description="Basic and acidic residues" evidence="1">
    <location>
        <begin position="4694"/>
        <end position="4710"/>
    </location>
</feature>
<feature type="compositionally biased region" description="Basic and acidic residues" evidence="1">
    <location>
        <begin position="6311"/>
        <end position="6320"/>
    </location>
</feature>
<feature type="compositionally biased region" description="Basic and acidic residues" evidence="1">
    <location>
        <begin position="1013"/>
        <end position="1033"/>
    </location>
</feature>
<feature type="compositionally biased region" description="Acidic residues" evidence="1">
    <location>
        <begin position="2020"/>
        <end position="2029"/>
    </location>
</feature>
<feature type="compositionally biased region" description="Acidic residues" evidence="1">
    <location>
        <begin position="6338"/>
        <end position="6350"/>
    </location>
</feature>
<feature type="compositionally biased region" description="Basic and acidic residues" evidence="1">
    <location>
        <begin position="5502"/>
        <end position="5517"/>
    </location>
</feature>
<feature type="compositionally biased region" description="Polar residues" evidence="1">
    <location>
        <begin position="1839"/>
        <end position="1849"/>
    </location>
</feature>
<feature type="compositionally biased region" description="Basic and acidic residues" evidence="1">
    <location>
        <begin position="2631"/>
        <end position="2649"/>
    </location>
</feature>
<feature type="compositionally biased region" description="Low complexity" evidence="1">
    <location>
        <begin position="3674"/>
        <end position="3683"/>
    </location>
</feature>
<feature type="compositionally biased region" description="Basic and acidic residues" evidence="1">
    <location>
        <begin position="2316"/>
        <end position="2329"/>
    </location>
</feature>
<feature type="compositionally biased region" description="Polar residues" evidence="1">
    <location>
        <begin position="658"/>
        <end position="671"/>
    </location>
</feature>
<feature type="compositionally biased region" description="Low complexity" evidence="1">
    <location>
        <begin position="4012"/>
        <end position="4030"/>
    </location>
</feature>
<evidence type="ECO:0000313" key="3">
    <source>
        <dbReference type="Proteomes" id="UP000221165"/>
    </source>
</evidence>
<feature type="compositionally biased region" description="Basic and acidic residues" evidence="1">
    <location>
        <begin position="364"/>
        <end position="373"/>
    </location>
</feature>
<feature type="compositionally biased region" description="Basic and acidic residues" evidence="1">
    <location>
        <begin position="3014"/>
        <end position="3046"/>
    </location>
</feature>
<feature type="compositionally biased region" description="Basic and acidic residues" evidence="1">
    <location>
        <begin position="3217"/>
        <end position="3226"/>
    </location>
</feature>
<feature type="compositionally biased region" description="Acidic residues" evidence="1">
    <location>
        <begin position="2948"/>
        <end position="2959"/>
    </location>
</feature>
<feature type="compositionally biased region" description="Basic and acidic residues" evidence="1">
    <location>
        <begin position="4256"/>
        <end position="4273"/>
    </location>
</feature>
<feature type="compositionally biased region" description="Basic and acidic residues" evidence="1">
    <location>
        <begin position="406"/>
        <end position="441"/>
    </location>
</feature>
<feature type="region of interest" description="Disordered" evidence="1">
    <location>
        <begin position="3516"/>
        <end position="4063"/>
    </location>
</feature>
<dbReference type="Proteomes" id="UP000221165">
    <property type="component" value="Unassembled WGS sequence"/>
</dbReference>
<feature type="compositionally biased region" description="Polar residues" evidence="1">
    <location>
        <begin position="1781"/>
        <end position="1807"/>
    </location>
</feature>
<dbReference type="RefSeq" id="XP_067925075.1">
    <property type="nucleotide sequence ID" value="XM_068062937.1"/>
</dbReference>
<sequence length="6839" mass="738968">MKDGDAVFDTSSPEGELRRNLTCPTVDEDPPFSIEEKGATVDITPPPASCSPPASRFPQDQELSSSSSVLEREGQDSPKDLNQEIFSTVGSPSQEDPQGTDIAGSTLEQTNQPDSLEGPSSLNCENRSESEGVSSACDKKPGLDDEKVSEWLVTTQETDIASVMSCQSPPSQVLKVGNSSIPSPTSSVRQNGQPTHLETSSVYQRTSGQDLSAEEGSPFASPFHPLSKVGMERGQPALASASRSRETSACDTVGKLSSSPESQVLPCAGKTSSTARSSAVISQETQVPDSLCRDTIPSIDPPASGAPSPSDVAEKGGSEAVEGGHALSGPREETQSGGSFNEGVGVAARERLRVKSRVQRKRRFNEDSGSTDKGDDEGGEMSEDQSGEGGVESIEPKVASSVAQERLTESVKEHLEPNKRMRGEAERDSERNESRRASEEVRDTEEDGTVHDTKELSSSSPANVVVRSSNLELPSKETSKNSLSSKMNFGPSSSSFRSSDLDPSCRNLSCPAQSQDSSPQGVSPSSVSTFSPLSASVSCDSSSPLPDSSSSFCLASPSSSSPKGMVPPCSLVSLGVSEGKSKSSSSHTSSPSPSIPSSDGQVSPLSGSPCVSSASVPSSSETSSPCSNAVPQPSQTVPGCTGFSESLSSLKGSSQFSTQQPQGATSSTCTQPPCHLSSPKAKSLLSSVPETPVAGILQKAATGGGSTISALAAGVPTKCMDTPHHSLTPSLKTVEGRINPQLPSISSSRPSKSLGRQVANLFADSVFCSDVCCKLWFTVPRMYAQPLLSFLTGCISEAVGGPERVALNGHIPQDVLFPLTSHGASSGKTCISNHKSFWPFPPTLVKFFPEMKIWAGAQCMGDTVTQNSAQLHWGLNLAPGAKAESVNCAGEDFVYFCNKCGDALHCGGDLVDPLGLTLNRVRKKYRSLKYQRVMRRRSQKREKRRGGGSGSCADDELQGLTGCWGYHKRVTGVTPLTAHRFHLTSTTYARDRTPQGRPETDVGTPDWPSTATRRPEQGELAPDHVPEREKDSDIPADMSSSTGSSRGTSQARVNARGRGGLPRRRDEQADSFVESNPRSSRGRGEKGTSDDQSDDEEGMLKQKSHDACESRENDRRERRKKQNGQSNLRGGKEREDTPRVTADLVSTISDLKTEVIRDVEMFSLSNPAAVGCSASTAVSGVSSKGKDVESSSSQEGKTEAFASLSAIKSEADFGIPGYGRPFSWRELFSRYSIDISKELEETWGSFLWLPRVQYHRPRSLFESINYPPGSVVPPHVSEASIKLAARGRMMMTVAQEMERRNNLNGEGKESSQMFSHDRAERAPAHLVERQHLNVSGDCTVAECASQQAKCCDGESVGFHMRAHEENEKGGAGGGGHEDPVSKEEKGEVQVKEGNETRKTSSGVEKTTRRTADGNEDDGKGRIVSGDRGTRTGLEKDSQGACVGSNYNNDEKREGCIGEKMDDTLSEREVQKDGSGGADAIREKDGEEGNVSGEASIEKRGMWRMGDYQEKEKKSPSFFSSDSSSCAATELMDEDEEIAREEKDEASSVSKFLKNNLGDADGETLKEGSTRTKRRGKRGTKQKASEGKDGRKAKGGRGSKKSSSSSSSRSDSTLRSVSGVVRGRDREGDSDKSALMMDPPSQEKKKRDSSSTSVSTSSRSRASCQSSSSFFSSSSGSSSSSLGFSSDSSFSSSTSPSESESRGGSRPRNVQVVSQPPAETPSLSTLETDSSLNRHPPSSDPPCDVSVSSSSSSSFSSAFLSQSSSATCTARAASPLLPSEKVTASVTQCSSPRRLSQHSARQKSQLTEIRTLPSSPSSRSVSGVPSASSCPLPPACPANVSPTAGGSLETTPPAPARRQSVSCTTGKSCPAPVTADHQQRGLPSIGRPLCNDSGGCAGGTGEGRICLQRGGVEAEIQKRMRNKVETKEEKRTDMHCFGEAENSVCVEEGEDDIDKLKSRFPWMFDPEANCIRIQRDIDPSALVSSHACNTVDTPWVITEGDSSSASVENGSAKRNSKQRVEEEDVAEEPTDERKQYKEETEISAKRRRRALEQRVAVSVEEKEVEEEEEEEAVKIFEGTERVHKQGDVEEMEKRSSSVDEKDTQKASSAKGGQHIPRTSIGSQPDHVPVFLKRRQLCRKKKKVQYSPPVITMAKLSKLQAKLKKKPGEVAHSGSPRGGLKKTKAGGVEEKDHCRRITAATPQATAGVLGGGEKETLKGEGEMTSSSSPQSRQSGKAVTAVPTASVRHREHGSRVSSPERRKDRSSSVFKRKREEHKGTTKGDIADIPCRVVRNGERMGGKKAAPFAGIGSRTNSDVTQEKGREGNRRQLSADDLLNSASEALAQRKRESESSVEGGFSTVEYWRTVNGRRVRCTRRGKGMTSGVGRGRTRGGRGRGGRGRGESYEDSSSLQRHISEMSGLSPRSSSNMSTTCFLRTASSSLQSVKKEQDLESSEDESSSSSSTVSTHSDYLSSSGEAVATLECQRFWPVLGSYSMCKHFSTISRNLLRRIQSSGSPPGKRGGIKVEPKRKRSPAHQKDEEVEEADRRSDPAAESGGRGGTKDPEENLNEESWTVSGGVTGCCPNNRRQPQASDTSSTSGSSRSIERSRSDVALPIPQHSGQGTGEKAEDEGGEMREEIHAGLSGKDKSSNKGDSIAQSTERNDSNVEEERMFVDSSRSTIPHDDQATGENRDGDKAQSAGDREVGERDRLALQDEDNTREGQGVGSAKDRPETETKKENDEEDRQVVLLGFVLEVFHMPLVTQGDLEDLLQLLQEEVTYRCRRISNNGKTKGPRRSLVSACDDVSSLARPPSWADVPLAGSLKGVKRLYSESMEKTTIASRVYSADRNTSISHALQGSGHTGGSTTSLTRMSSREGRVQQEPPYDCLTTAAGASMCGAGNSDERHPATKEVPLENGDSQLAEVASLKGRAKTTVCGTTSPPGGKSGEEKEGEGEEEAEEDLDLWEVSPVQRGIPPLLVAPPPVRQAVAEYRQNKKIRRQRDVKRADVCGVSSSGERVKETKEKGDSVGTKKEISQQREEDGENREPGKQSSENSMRGESVCWTPVSGEFHLKAKVSMKAKIIKTDAHKVLIRDRKKIRLIEDSLEKKVMRAERSRLPPGTSVGGEVARKAGRTVRGGETASECAGKRLTDGSPCSRQSPAHESSVGAGEREQEGDSPGGLKVSGGDGGSKNTSIKAGTCEVNCFSNKPKVAVAAGEGRGGHKGEGLRADGASTAGLLASAGRHPDHQSARGAGHDGGGGVSSESSHSLASSSNPTRKSTFLDSLLLGDPSRFEDDSFLLCPSRSLQRNSSSDRQETTSGPSNRESHTGYDSHLNRSSPTEDSVSMTRDTTTTKDTKPFFFDASLASLLDSFSAVQERPRWPPHSNDRYHSSSPMRGRDRETGWGNQPSFSKRARGTGWRNQFAPTEKEEERGWRSQCAPMERTRERDWKNGSPLVKERDKETSWRNSGIPLMERETDWRSTKFSLMERQTERGWKNPPDVGQQSFTMAQEKETCWKNQSEFVQQAQAMMPPLRHRQSSSPPHFNPAPVPLPLPPPPPPSCLLPSSCSESPSPAPSTTSVSPSMANSSTLPTTSGPSACDTRCQVDSRFAAAAPHNYGETRSMEVRQDSSRFSSSKYGYSSPLSDSRDAPPRPPFRSTRGGGYNRSFSENGGGSFSHGRSSFSSRWGEGNRSYGQNFEGGRDQKNFYGQGSDGMGRDQGRPGFTPSWGGGEWKPREGEYPRGESFDRPCGYVSRPRRCVDSAPSYDCFDSDDPFADPPTEAHSTADAASGQQQSNETPQDESPASQAPPCSGDGGSQGGAAAGPRRDEPGSHDGEAGEKTPDPEMSWEELERERYKAIFSPHGRRGQFSRFASSSWSSKITARGKPPSSPLQQQERRDSGGVNTSSSSSASQSSSSSSASASRVNKPCSSSSSDSSSATIPLSSSSPSTHKPRQWSSSPPGRGNDTPTRTDLSRLAGTEQGRAEVSITISSSLSESSEYPLAICSPPSRGEPHSSGVTSQPVSSSSVVVSQSNGAGGESHEKVNQASHFASSAGAEALRKRSAEDTQRLLDDVSSSLLLGKQVEQHQERDGSPSILLSQSGSSQSCADGPMYRPNVENSSPSSLGSSSAVVSMKGHSAAHPDGGAVATRSGVERDDRTKRTHSSSQCIISTENLGRKQPDKRLPGLSVGSHGDRGRVPSFSDQSGISAPSLTTTQVLPPEKGSSSSSSVPVQRVTGGKTTPEAVPRSLPPSELCLRASRREEERDLTKQKRRNDQGEIAVSLPRSSGESRKALEEKELQDEEICPSTLMIRKSCSLSTSASSLSGSFSAPSVPACSRSLDTEDEKQSNMSNPKDEEGGEKKTSVDSSNRSPPNSKNEEILSIIGELARDFLKLFPPLIDGLKTFSDLLFSPANIVQSSIDSLIELALKVTDKEAEGEAFKPNFLNRLMSSLRPSHPSSSTEGRRGEGLFEGRVGHSNNTIVGHSEQDCEGDLVMTTVKEVLSSSSLGISEEEKTMVYAFCNYLKDGHQFIADFSRVVDSVVTPLSTGREEEDEEGQQPVADANRAIQAARAETPHLLKSMIQLQGKVTHIQRKASLYLRKAREGRKKQQQQQQQAEQDERMMSSLSCISLLFPPPDDEAVGSKNVSSESQQSRHTGQKDGATRGGVAGRQEIDGRMAHVRAARGGECDEQQEEVEREAPKVTKPILRDEEIHMQACPPSPDLNEEVEERDRREGANPPENGGEDEEATERDEDVMPQDGSSFEQAAFGDEEYLRGIAVATSHDGGGAGDGGVESMEDDSPPVWETFASLHHPSLVLSLAEDSTCKETYSNPLPESPVVETSVAPSSSPATAVVPAEGPMESVEEDSRVGVILEKDGASERTPVADKKGDAIISIPSEDTSSASSAGSSLTSSPDRPPHPSVGEAAPAAGTSSTVIETARKERRRSSTSSLHRDPEGRKETTKQHDREVISLEGDSRPSSLEGEEADDESVGDGHGFWNDGGRTQTPSRRLRRESESSPDRKKKNTTLQRRQHRCVNKRVSCIQEKARGTAGGGTGARGRGCHRGRSPNRNRSKKNPVSGNKERAVDQKESRETRYRRRVERSLLEQRKAAKEETDDSDDQEETLIISMAKRRGSGGGCAVRRAAGKDDRKKCLHGTPKSSNSTQQTSSAVARGAKPSRTSTGSPDPRSRRASTRDGGESRETVEEVQTKNEKVQGEGGTTRESGVISRSGKGKGRQCVSRKQDDEAGEKRASSRCGTSRRTTSRKNRRGGKGGAGQREEEMWTKKTDDSDEGRQFVSLKREVNVQPQEGDEECNAIAGEPNSACLLDADDDDDDVVELVPPKSRLEEEECVEAHTEHDSLAGGTRERGRGRERSAKEGRGKRGGRNSRIRRRKEVICLTSPEEGKDDQGGPEEEEMNKKGNRETTVGQGNRMKGKQTREEDLSDEEEEELLRKKTKEVEVKVWKQEGVEKDGRRVREISHDKPHGGESQENMKNSPRSSSGEISEVRERQEEERRKKNEEEEMSAVIKAAANTTSLNGREQDTQGEGREALKGKDEKKDAQSDVSGDEEELEKAEEANVNEERKSEVSRGKWTEASQFSGTQQDTEVSLPVGGQEEGEHRSDEEVENETDDNKTCDAAEVTGVDPSSSRHEQESENLLGDGRRKVGQSETEEGKGGQRSRNELGGSEEGAEVGRVPAQTASHDETGRMKRAETAGELKDEEVLGTRGSVFSIVTNEERPHGDEKGNVVDDSGTGKVVDQGENERKQSGNKNKETMEGNKRGENQGSLRRSTKAMNPVDSEDSKDDERGEKLRELQEGEETPCQESTKEAARGGERAHEDDEKRDRQGAQESLDKKLTREDNSSSSCPNNETSRGDDHSENDTTTSSAMAGSISTGARERKLSSASVVTANGSLTVGKDSVGRDGGIASTCSEREVSCFSIERGGDSFSSSVPGPRQRAPMCTSSLPSHDSAQTRLDERGTPLLSVHTAEEGRQDMNLHSSSNEVSGGGSSEDSSHPVNDDDTGGQRSDKPMRDGEEQQIDEMMKDTVERKETSTTCLNVQTSSAVAFSSSFASSSTSPSTSEKPPGHLSSSGQVKRSVEDFTRGEAASREPAEDYDDADEGCYTPSQRKRPNRRIESDGEDNASTGDAVKDRGIDRTHNSQDRSARQQQSVGENRRGSGGIALPTAERSREGEKKEDEKEEEGKKSRKRKRLQKDRDDDDHRDVMEDSLPEVARPTEEHPVAKNRKLRDTHREGQTEVVVGERSHISSTLTSEMTSEGRTSASSSSSRGRRKLREIRREKKKRGEPAVGDGVAVKREKDRPTVQKNAGMRERKKRTMSGETEEEEDEEEEWTKEDISREYADDLRKRVSLVLEDLWSWSSEKTKNWSAELDQKPYEREAVRKALRDGFIPYIHTHLASTTAREPLLKHLDMSVPGRKNVPFWGFDAENLAALSSGIGTGYLYYTVFPGSVFPIHCEQGGLGAFNAIVGVLRDHLANMLDVSDEDGDEKDDELLGQGGSEANDKETFWKEEVGIQKKKDENREAVGSGVTDVFKKTASWGPDLSSNNPEDSNGRQDVSCNDDTLLPAGYGGCQSRDDPRGAWSGTVKEASAGGGNVLSTMTVLQQEPSRQDRLLGSQESSRANETRSLLSCPPAKRISGQEGVRLAMLSVSGPGSGMTPSRGRRENERTVADGVSPTRRSGEMGDGSVFEQSERRAALLQGPRDDFHREGSGFHVFPCRRPSQGTDTPCPSSGPVVPVRQGVSLFSRRESEERNRMPANKSFQGTVRPKEPVVSVNLREKYNVSKPDFIRTRKNSLPEAVYQAARKSQKQSSEKEEGELSED</sequence>
<feature type="compositionally biased region" description="Basic and acidic residues" evidence="1">
    <location>
        <begin position="5274"/>
        <end position="5300"/>
    </location>
</feature>
<feature type="compositionally biased region" description="Basic and acidic residues" evidence="1">
    <location>
        <begin position="2030"/>
        <end position="2043"/>
    </location>
</feature>
<feature type="compositionally biased region" description="Low complexity" evidence="1">
    <location>
        <begin position="4090"/>
        <end position="4103"/>
    </location>
</feature>
<feature type="compositionally biased region" description="Basic and acidic residues" evidence="1">
    <location>
        <begin position="5699"/>
        <end position="5721"/>
    </location>
</feature>
<feature type="compositionally biased region" description="Polar residues" evidence="1">
    <location>
        <begin position="5860"/>
        <end position="5869"/>
    </location>
</feature>
<dbReference type="VEuPathDB" id="ToxoDB:CSUI_002738"/>
<feature type="compositionally biased region" description="Basic and acidic residues" evidence="1">
    <location>
        <begin position="1495"/>
        <end position="1514"/>
    </location>
</feature>
<feature type="region of interest" description="Disordered" evidence="1">
    <location>
        <begin position="2895"/>
        <end position="2959"/>
    </location>
</feature>
<feature type="compositionally biased region" description="Basic and acidic residues" evidence="1">
    <location>
        <begin position="6094"/>
        <end position="6110"/>
    </location>
</feature>
<feature type="compositionally biased region" description="Polar residues" evidence="1">
    <location>
        <begin position="84"/>
        <end position="97"/>
    </location>
</feature>
<feature type="region of interest" description="Disordered" evidence="1">
    <location>
        <begin position="1"/>
        <end position="145"/>
    </location>
</feature>
<dbReference type="GeneID" id="94426148"/>
<feature type="region of interest" description="Disordered" evidence="1">
    <location>
        <begin position="2442"/>
        <end position="2468"/>
    </location>
</feature>
<feature type="compositionally biased region" description="Acidic residues" evidence="1">
    <location>
        <begin position="6499"/>
        <end position="6510"/>
    </location>
</feature>
<feature type="compositionally biased region" description="Low complexity" evidence="1">
    <location>
        <begin position="3227"/>
        <end position="3240"/>
    </location>
</feature>
<feature type="compositionally biased region" description="Polar residues" evidence="1">
    <location>
        <begin position="4198"/>
        <end position="4214"/>
    </location>
</feature>
<feature type="region of interest" description="Disordered" evidence="1">
    <location>
        <begin position="6553"/>
        <end position="6706"/>
    </location>
</feature>
<gene>
    <name evidence="2" type="ORF">CSUI_002738</name>
</gene>
<feature type="compositionally biased region" description="Low complexity" evidence="1">
    <location>
        <begin position="1039"/>
        <end position="1049"/>
    </location>
</feature>
<feature type="compositionally biased region" description="Basic and acidic residues" evidence="1">
    <location>
        <begin position="1621"/>
        <end position="1631"/>
    </location>
</feature>
<feature type="compositionally biased region" description="Low complexity" evidence="1">
    <location>
        <begin position="6059"/>
        <end position="6079"/>
    </location>
</feature>
<feature type="compositionally biased region" description="Basic residues" evidence="1">
    <location>
        <begin position="932"/>
        <end position="946"/>
    </location>
</feature>
<feature type="compositionally biased region" description="Basic and acidic residues" evidence="1">
    <location>
        <begin position="6146"/>
        <end position="6163"/>
    </location>
</feature>
<comment type="caution">
    <text evidence="2">The sequence shown here is derived from an EMBL/GenBank/DDBJ whole genome shotgun (WGS) entry which is preliminary data.</text>
</comment>
<feature type="compositionally biased region" description="Low complexity" evidence="1">
    <location>
        <begin position="4448"/>
        <end position="4457"/>
    </location>
</feature>
<feature type="region of interest" description="Disordered" evidence="1">
    <location>
        <begin position="6720"/>
        <end position="6839"/>
    </location>
</feature>
<feature type="region of interest" description="Disordered" evidence="1">
    <location>
        <begin position="2160"/>
        <end position="2332"/>
    </location>
</feature>
<feature type="region of interest" description="Disordered" evidence="1">
    <location>
        <begin position="2993"/>
        <end position="3058"/>
    </location>
</feature>
<feature type="compositionally biased region" description="Acidic residues" evidence="1">
    <location>
        <begin position="5111"/>
        <end position="5120"/>
    </location>
</feature>
<feature type="compositionally biased region" description="Basic residues" evidence="1">
    <location>
        <begin position="5018"/>
        <end position="5034"/>
    </location>
</feature>
<feature type="compositionally biased region" description="Polar residues" evidence="1">
    <location>
        <begin position="270"/>
        <end position="288"/>
    </location>
</feature>
<feature type="region of interest" description="Disordered" evidence="1">
    <location>
        <begin position="1998"/>
        <end position="2126"/>
    </location>
</feature>
<feature type="compositionally biased region" description="Acidic residues" evidence="1">
    <location>
        <begin position="2061"/>
        <end position="2070"/>
    </location>
</feature>
<feature type="compositionally biased region" description="Low complexity" evidence="1">
    <location>
        <begin position="4833"/>
        <end position="4854"/>
    </location>
</feature>